<evidence type="ECO:0000313" key="2">
    <source>
        <dbReference type="Proteomes" id="UP000827084"/>
    </source>
</evidence>
<evidence type="ECO:0000313" key="1">
    <source>
        <dbReference type="EMBL" id="QYX72557.1"/>
    </source>
</evidence>
<dbReference type="PROSITE" id="PS51257">
    <property type="entry name" value="PROKAR_LIPOPROTEIN"/>
    <property type="match status" value="1"/>
</dbReference>
<protein>
    <recommendedName>
        <fullName evidence="3">Lipoprotein</fullName>
    </recommendedName>
</protein>
<sequence length="97" mass="10866">MKLRYTLPSVLLGLWLLSGCTKAPEWTLFYYPNTDIVPAESLQVDDINGYYDTLEQCQRKALGMQRLSQSSTAGVYQCGHLCEIDANSVLVCKTLSQ</sequence>
<dbReference type="RefSeq" id="WP_011791033.1">
    <property type="nucleotide sequence ID" value="NZ_BMPK01000001.1"/>
</dbReference>
<keyword evidence="2" id="KW-1185">Reference proteome</keyword>
<dbReference type="Proteomes" id="UP000827084">
    <property type="component" value="Chromosome"/>
</dbReference>
<reference evidence="1 2" key="1">
    <citation type="submission" date="2021-08" db="EMBL/GenBank/DDBJ databases">
        <title>Shewanella putrefaciens YZ-J, complete genome.</title>
        <authorList>
            <person name="Yi Z."/>
        </authorList>
    </citation>
    <scope>NUCLEOTIDE SEQUENCE [LARGE SCALE GENOMIC DNA]</scope>
    <source>
        <strain evidence="1 2">YZ-J</strain>
    </source>
</reference>
<dbReference type="GeneID" id="67445154"/>
<name>A0ABX8XAH1_SHEPU</name>
<accession>A0ABX8XAH1</accession>
<organism evidence="1 2">
    <name type="scientific">Shewanella putrefaciens</name>
    <name type="common">Pseudomonas putrefaciens</name>
    <dbReference type="NCBI Taxonomy" id="24"/>
    <lineage>
        <taxon>Bacteria</taxon>
        <taxon>Pseudomonadati</taxon>
        <taxon>Pseudomonadota</taxon>
        <taxon>Gammaproteobacteria</taxon>
        <taxon>Alteromonadales</taxon>
        <taxon>Shewanellaceae</taxon>
        <taxon>Shewanella</taxon>
    </lineage>
</organism>
<evidence type="ECO:0008006" key="3">
    <source>
        <dbReference type="Google" id="ProtNLM"/>
    </source>
</evidence>
<proteinExistence type="predicted"/>
<gene>
    <name evidence="1" type="ORF">K3G22_17805</name>
</gene>
<dbReference type="EMBL" id="CP080635">
    <property type="protein sequence ID" value="QYX72557.1"/>
    <property type="molecule type" value="Genomic_DNA"/>
</dbReference>